<gene>
    <name evidence="13" type="primary">fimA_2</name>
    <name evidence="13" type="ORF">STH12_02886</name>
</gene>
<dbReference type="NCBIfam" id="TIGR02532">
    <property type="entry name" value="IV_pilin_GFxxxE"/>
    <property type="match status" value="1"/>
</dbReference>
<keyword evidence="3" id="KW-1003">Cell membrane</keyword>
<proteinExistence type="inferred from homology"/>
<dbReference type="PROSITE" id="PS00409">
    <property type="entry name" value="PROKAR_NTER_METHYL"/>
    <property type="match status" value="1"/>
</dbReference>
<evidence type="ECO:0000256" key="7">
    <source>
        <dbReference type="ARBA" id="ARBA00022989"/>
    </source>
</evidence>
<keyword evidence="6 11" id="KW-0812">Transmembrane</keyword>
<dbReference type="EMBL" id="CP020373">
    <property type="protein sequence ID" value="AZQ11955.1"/>
    <property type="molecule type" value="Genomic_DNA"/>
</dbReference>
<evidence type="ECO:0000256" key="5">
    <source>
        <dbReference type="ARBA" id="ARBA00022519"/>
    </source>
</evidence>
<evidence type="ECO:0000256" key="11">
    <source>
        <dbReference type="SAM" id="Phobius"/>
    </source>
</evidence>
<keyword evidence="8 11" id="KW-0472">Membrane</keyword>
<evidence type="ECO:0000259" key="12">
    <source>
        <dbReference type="Pfam" id="PF12019"/>
    </source>
</evidence>
<evidence type="ECO:0000256" key="10">
    <source>
        <dbReference type="ARBA" id="ARBA00030775"/>
    </source>
</evidence>
<dbReference type="Pfam" id="PF07963">
    <property type="entry name" value="N_methyl"/>
    <property type="match status" value="1"/>
</dbReference>
<comment type="subcellular location">
    <subcellularLocation>
        <location evidence="1">Cell inner membrane</location>
        <topology evidence="1">Single-pass membrane protein</topology>
    </subcellularLocation>
</comment>
<keyword evidence="4" id="KW-0488">Methylation</keyword>
<sequence>MKNNKVTGLSLVELMVVIAMIGILAAIALPSYNKLVQSERLTASANRLQSGFKFARSEAIKRGETVAMAVQNDLSIKVLAADLTELRLIAAPDTGVTIEGLADMAISPLGTTTAADILLANSDRDLRLCILRSGQSLLGGGNCP</sequence>
<evidence type="ECO:0000256" key="6">
    <source>
        <dbReference type="ARBA" id="ARBA00022692"/>
    </source>
</evidence>
<evidence type="ECO:0000256" key="1">
    <source>
        <dbReference type="ARBA" id="ARBA00004377"/>
    </source>
</evidence>
<accession>A0ABN5U098</accession>
<dbReference type="Proteomes" id="UP000278437">
    <property type="component" value="Chromosome"/>
</dbReference>
<evidence type="ECO:0000256" key="4">
    <source>
        <dbReference type="ARBA" id="ARBA00022481"/>
    </source>
</evidence>
<feature type="domain" description="General secretion pathway GspH" evidence="12">
    <location>
        <begin position="45"/>
        <end position="134"/>
    </location>
</feature>
<dbReference type="SUPFAM" id="SSF54523">
    <property type="entry name" value="Pili subunits"/>
    <property type="match status" value="1"/>
</dbReference>
<keyword evidence="5" id="KW-0997">Cell inner membrane</keyword>
<keyword evidence="7 11" id="KW-1133">Transmembrane helix</keyword>
<organism evidence="13 14">
    <name type="scientific">Shewanella khirikhana</name>
    <dbReference type="NCBI Taxonomy" id="1965282"/>
    <lineage>
        <taxon>Bacteria</taxon>
        <taxon>Pseudomonadati</taxon>
        <taxon>Pseudomonadota</taxon>
        <taxon>Gammaproteobacteria</taxon>
        <taxon>Alteromonadales</taxon>
        <taxon>Shewanellaceae</taxon>
        <taxon>Shewanella</taxon>
    </lineage>
</organism>
<evidence type="ECO:0000313" key="14">
    <source>
        <dbReference type="Proteomes" id="UP000278437"/>
    </source>
</evidence>
<dbReference type="RefSeq" id="WP_126168168.1">
    <property type="nucleotide sequence ID" value="NZ_CP020373.1"/>
</dbReference>
<reference evidence="14" key="1">
    <citation type="submission" date="2017-03" db="EMBL/GenBank/DDBJ databases">
        <title>Full genome sequence of a non-lethal Shewanella isolate that potentiates virulence of Vibio parahaemolyticus causing acute hepatopancreatic necrosis disease (AHPND) in shrimp.</title>
        <authorList>
            <person name="Prachumwat A."/>
            <person name="Sritunyalucksana K."/>
        </authorList>
    </citation>
    <scope>NUCLEOTIDE SEQUENCE [LARGE SCALE GENOMIC DNA]</scope>
    <source>
        <strain evidence="14">TH2012</strain>
    </source>
</reference>
<dbReference type="Gene3D" id="3.30.700.10">
    <property type="entry name" value="Glycoprotein, Type 4 Pilin"/>
    <property type="match status" value="1"/>
</dbReference>
<name>A0ABN5U098_9GAMM</name>
<feature type="transmembrane region" description="Helical" evidence="11">
    <location>
        <begin position="12"/>
        <end position="32"/>
    </location>
</feature>
<evidence type="ECO:0000256" key="9">
    <source>
        <dbReference type="ARBA" id="ARBA00025772"/>
    </source>
</evidence>
<evidence type="ECO:0000256" key="2">
    <source>
        <dbReference type="ARBA" id="ARBA00021549"/>
    </source>
</evidence>
<evidence type="ECO:0000313" key="13">
    <source>
        <dbReference type="EMBL" id="AZQ11955.1"/>
    </source>
</evidence>
<dbReference type="InterPro" id="IPR022346">
    <property type="entry name" value="T2SS_GspH"/>
</dbReference>
<evidence type="ECO:0000256" key="8">
    <source>
        <dbReference type="ARBA" id="ARBA00023136"/>
    </source>
</evidence>
<keyword evidence="14" id="KW-1185">Reference proteome</keyword>
<evidence type="ECO:0000256" key="3">
    <source>
        <dbReference type="ARBA" id="ARBA00022475"/>
    </source>
</evidence>
<dbReference type="InterPro" id="IPR045584">
    <property type="entry name" value="Pilin-like"/>
</dbReference>
<dbReference type="Pfam" id="PF12019">
    <property type="entry name" value="GspH"/>
    <property type="match status" value="1"/>
</dbReference>
<protein>
    <recommendedName>
        <fullName evidence="2">Type II secretion system protein H</fullName>
    </recommendedName>
    <alternativeName>
        <fullName evidence="10">General secretion pathway protein H</fullName>
    </alternativeName>
</protein>
<comment type="similarity">
    <text evidence="9">Belongs to the GSP H family.</text>
</comment>
<dbReference type="InterPro" id="IPR012902">
    <property type="entry name" value="N_methyl_site"/>
</dbReference>